<dbReference type="PANTHER" id="PTHR47018:SF3">
    <property type="entry name" value="MYCBP-ASSOCIATED PROTEIN"/>
    <property type="match status" value="1"/>
</dbReference>
<name>A0A9P0C5L1_9NEOP</name>
<dbReference type="EMBL" id="OU893344">
    <property type="protein sequence ID" value="CAH0749711.1"/>
    <property type="molecule type" value="Genomic_DNA"/>
</dbReference>
<reference evidence="1" key="2">
    <citation type="submission" date="2022-10" db="EMBL/GenBank/DDBJ databases">
        <authorList>
            <consortium name="ENA_rothamsted_submissions"/>
            <consortium name="culmorum"/>
            <person name="King R."/>
        </authorList>
    </citation>
    <scope>NUCLEOTIDE SEQUENCE</scope>
</reference>
<gene>
    <name evidence="1" type="ORF">DIATSA_LOCUS3144</name>
</gene>
<evidence type="ECO:0008006" key="3">
    <source>
        <dbReference type="Google" id="ProtNLM"/>
    </source>
</evidence>
<organism evidence="1 2">
    <name type="scientific">Diatraea saccharalis</name>
    <name type="common">sugarcane borer</name>
    <dbReference type="NCBI Taxonomy" id="40085"/>
    <lineage>
        <taxon>Eukaryota</taxon>
        <taxon>Metazoa</taxon>
        <taxon>Ecdysozoa</taxon>
        <taxon>Arthropoda</taxon>
        <taxon>Hexapoda</taxon>
        <taxon>Insecta</taxon>
        <taxon>Pterygota</taxon>
        <taxon>Neoptera</taxon>
        <taxon>Endopterygota</taxon>
        <taxon>Lepidoptera</taxon>
        <taxon>Glossata</taxon>
        <taxon>Ditrysia</taxon>
        <taxon>Pyraloidea</taxon>
        <taxon>Crambidae</taxon>
        <taxon>Crambinae</taxon>
        <taxon>Diatraea</taxon>
    </lineage>
</organism>
<protein>
    <recommendedName>
        <fullName evidence="3">Tesmin/TSO1-like CXC domain-containing protein</fullName>
    </recommendedName>
</protein>
<dbReference type="PANTHER" id="PTHR47018">
    <property type="entry name" value="CXC DOMAIN-CONTAINING PROTEIN-RELATED"/>
    <property type="match status" value="1"/>
</dbReference>
<reference evidence="1" key="1">
    <citation type="submission" date="2021-12" db="EMBL/GenBank/DDBJ databases">
        <authorList>
            <person name="King R."/>
        </authorList>
    </citation>
    <scope>NUCLEOTIDE SEQUENCE</scope>
</reference>
<keyword evidence="2" id="KW-1185">Reference proteome</keyword>
<dbReference type="Proteomes" id="UP001153714">
    <property type="component" value="Chromosome 13"/>
</dbReference>
<accession>A0A9P0C5L1</accession>
<proteinExistence type="predicted"/>
<evidence type="ECO:0000313" key="1">
    <source>
        <dbReference type="EMBL" id="CAH0749711.1"/>
    </source>
</evidence>
<dbReference type="OrthoDB" id="7237786at2759"/>
<dbReference type="AlphaFoldDB" id="A0A9P0C5L1"/>
<sequence>MSAENELFKYFKNYCEMVEILLNSIIADRSNNYELHLVSTRQFLPYFFAMNHTNYIRGVTLYLQDMLKLPADVVHDLKRGMHAVKRTAGTFNAVGCDLALEQSQNRSSAVTGVLIGITKNEEAMQRWLLLYPFKNSVHSMLISYLGIQSDTTGDINSHNEWTQSRINTDENDVESIIKCFKGCSPFTTNGECVLRNIVTGELAVESTSRCLLNVKENGEALLTTYENERFFQKTKKLSDPIKKTKFNNFKDTPSKSNKIGSNKKLQDVTDITIFQKSFMTASQRGFNTRMLASYEVLNYCKYLFDSDGFYRKSPKSQLLVEIKKIYNCGTSSQQDFINLNTFKVYIIDGMALVHKIQLNKFNTFGDFAEAFFKKILEFFTLPGVKRIDVIFDRYDDISIKFMETKLRSKEQIIKNTIISNHSTNIPADCKAFLTNAHNKMQLVRFLCANAPKYAQVNKDCEMYICGGFDDPTKCFKLQGYLICEVLELQSNHLEADSRMFVHIFHAVRIQSAQIIIMSTDTDVFVLAVYFWKYLANIGCLGLWFDGSHTNKRFLGCHLAAESLGENICNILPALHAISGCDTTSRFGSKMQWLKAASEDFVQTALMHLGNLDLNNEQFKQLEAVCTYLVSKKKVSADELRFVLISQNIGFNFNLMRVICTSDALRLHLLRATVQTFIWKNAHQTQLPPIDYCSLGYENLNGDLCPRQMTKPSLPESLIPPCKCTANCRTMSCLCKKSELFCISLCKCINNKCENQNE</sequence>
<evidence type="ECO:0000313" key="2">
    <source>
        <dbReference type="Proteomes" id="UP001153714"/>
    </source>
</evidence>